<dbReference type="OMA" id="ILLEHNC"/>
<dbReference type="PANTHER" id="PTHR24118">
    <property type="entry name" value="POTE ANKYRIN DOMAIN"/>
    <property type="match status" value="1"/>
</dbReference>
<evidence type="ECO:0000256" key="4">
    <source>
        <dbReference type="ARBA" id="ARBA00023028"/>
    </source>
</evidence>
<dbReference type="Proteomes" id="UP000015104">
    <property type="component" value="Unassembled WGS sequence"/>
</dbReference>
<protein>
    <submittedName>
        <fullName evidence="7">Uncharacterized protein</fullName>
    </submittedName>
</protein>
<keyword evidence="3" id="KW-1052">Target cell membrane</keyword>
<keyword evidence="4" id="KW-0528">Neurotoxin</keyword>
<accession>T1KNS1</accession>
<dbReference type="Gene3D" id="1.25.40.20">
    <property type="entry name" value="Ankyrin repeat-containing domain"/>
    <property type="match status" value="2"/>
</dbReference>
<keyword evidence="6" id="KW-0040">ANK repeat</keyword>
<dbReference type="GO" id="GO:0044231">
    <property type="term" value="C:host cell presynaptic membrane"/>
    <property type="evidence" value="ECO:0007669"/>
    <property type="project" value="UniProtKB-KW"/>
</dbReference>
<reference evidence="7" key="2">
    <citation type="submission" date="2015-06" db="UniProtKB">
        <authorList>
            <consortium name="EnsemblMetazoa"/>
        </authorList>
    </citation>
    <scope>IDENTIFICATION</scope>
</reference>
<gene>
    <name evidence="7" type="primary">107365776</name>
</gene>
<keyword evidence="5" id="KW-1053">Target membrane</keyword>
<keyword evidence="4" id="KW-0638">Presynaptic neurotoxin</keyword>
<dbReference type="SUPFAM" id="SSF48403">
    <property type="entry name" value="Ankyrin repeat"/>
    <property type="match status" value="1"/>
</dbReference>
<dbReference type="OrthoDB" id="496981at2759"/>
<dbReference type="GO" id="GO:0044218">
    <property type="term" value="C:other organism cell membrane"/>
    <property type="evidence" value="ECO:0007669"/>
    <property type="project" value="UniProtKB-KW"/>
</dbReference>
<reference evidence="8" key="1">
    <citation type="submission" date="2011-08" db="EMBL/GenBank/DDBJ databases">
        <authorList>
            <person name="Rombauts S."/>
        </authorList>
    </citation>
    <scope>NUCLEOTIDE SEQUENCE</scope>
    <source>
        <strain evidence="8">London</strain>
    </source>
</reference>
<name>T1KNS1_TETUR</name>
<dbReference type="STRING" id="32264.T1KNS1"/>
<dbReference type="AlphaFoldDB" id="T1KNS1"/>
<keyword evidence="5" id="KW-0472">Membrane</keyword>
<evidence type="ECO:0000256" key="5">
    <source>
        <dbReference type="ARBA" id="ARBA00023298"/>
    </source>
</evidence>
<feature type="repeat" description="ANK" evidence="6">
    <location>
        <begin position="99"/>
        <end position="131"/>
    </location>
</feature>
<dbReference type="SMART" id="SM00248">
    <property type="entry name" value="ANK"/>
    <property type="match status" value="3"/>
</dbReference>
<dbReference type="HOGENOM" id="CLU_837653_0_0_1"/>
<proteinExistence type="predicted"/>
<dbReference type="EnsemblMetazoa" id="tetur16g01990.1">
    <property type="protein sequence ID" value="tetur16g01990.1"/>
    <property type="gene ID" value="tetur16g01990"/>
</dbReference>
<dbReference type="EMBL" id="CAEY01000277">
    <property type="status" value="NOT_ANNOTATED_CDS"/>
    <property type="molecule type" value="Genomic_DNA"/>
</dbReference>
<comment type="subcellular location">
    <subcellularLocation>
        <location evidence="1">Target cell membrane</location>
    </subcellularLocation>
</comment>
<dbReference type="KEGG" id="tut:107365776"/>
<evidence type="ECO:0000313" key="7">
    <source>
        <dbReference type="EnsemblMetazoa" id="tetur16g01990.1"/>
    </source>
</evidence>
<dbReference type="InterPro" id="IPR036770">
    <property type="entry name" value="Ankyrin_rpt-contain_sf"/>
</dbReference>
<dbReference type="PROSITE" id="PS50088">
    <property type="entry name" value="ANK_REPEAT"/>
    <property type="match status" value="2"/>
</dbReference>
<evidence type="ECO:0000256" key="1">
    <source>
        <dbReference type="ARBA" id="ARBA00004175"/>
    </source>
</evidence>
<evidence type="ECO:0000256" key="2">
    <source>
        <dbReference type="ARBA" id="ARBA00022483"/>
    </source>
</evidence>
<keyword evidence="8" id="KW-1185">Reference proteome</keyword>
<dbReference type="Pfam" id="PF12796">
    <property type="entry name" value="Ank_2"/>
    <property type="match status" value="1"/>
</dbReference>
<dbReference type="InterPro" id="IPR002110">
    <property type="entry name" value="Ankyrin_rpt"/>
</dbReference>
<evidence type="ECO:0000313" key="8">
    <source>
        <dbReference type="Proteomes" id="UP000015104"/>
    </source>
</evidence>
<dbReference type="eggNOG" id="KOG4412">
    <property type="taxonomic scope" value="Eukaryota"/>
</dbReference>
<dbReference type="PANTHER" id="PTHR24118:SF99">
    <property type="entry name" value="POTE ANKYRIN DOMAIN FAMILY MEMBER 3C-RELATED"/>
    <property type="match status" value="1"/>
</dbReference>
<feature type="repeat" description="ANK" evidence="6">
    <location>
        <begin position="196"/>
        <end position="232"/>
    </location>
</feature>
<keyword evidence="4" id="KW-0800">Toxin</keyword>
<dbReference type="PROSITE" id="PS50297">
    <property type="entry name" value="ANK_REP_REGION"/>
    <property type="match status" value="1"/>
</dbReference>
<evidence type="ECO:0000256" key="6">
    <source>
        <dbReference type="PROSITE-ProRule" id="PRU00023"/>
    </source>
</evidence>
<dbReference type="GO" id="GO:0006887">
    <property type="term" value="P:exocytosis"/>
    <property type="evidence" value="ECO:0007669"/>
    <property type="project" value="UniProtKB-KW"/>
</dbReference>
<keyword evidence="2" id="KW-0268">Exocytosis</keyword>
<evidence type="ECO:0000256" key="3">
    <source>
        <dbReference type="ARBA" id="ARBA00022537"/>
    </source>
</evidence>
<organism evidence="7 8">
    <name type="scientific">Tetranychus urticae</name>
    <name type="common">Two-spotted spider mite</name>
    <dbReference type="NCBI Taxonomy" id="32264"/>
    <lineage>
        <taxon>Eukaryota</taxon>
        <taxon>Metazoa</taxon>
        <taxon>Ecdysozoa</taxon>
        <taxon>Arthropoda</taxon>
        <taxon>Chelicerata</taxon>
        <taxon>Arachnida</taxon>
        <taxon>Acari</taxon>
        <taxon>Acariformes</taxon>
        <taxon>Trombidiformes</taxon>
        <taxon>Prostigmata</taxon>
        <taxon>Eleutherengona</taxon>
        <taxon>Raphignathae</taxon>
        <taxon>Tetranychoidea</taxon>
        <taxon>Tetranychidae</taxon>
        <taxon>Tetranychus</taxon>
    </lineage>
</organism>
<sequence length="332" mass="37940">MINYFNSTTITFEFVVKYLIELLAWINLSDSELEEIVKHSIAKNDLDQLVSTLWKIGPKRRSQITSLVLQCCGSLNRTDIIDSLLDQKLINPYIWKDRYEWSPLHKAVYKRDLALVQLLISRGVDIYSREINGNTPLHIAIQSVRNPPSGLNDDQSKSTLLEIIGLLLKADHDQCKSNHYTDNGKPCKLVNEYNNFGKTALHYCVDLDPSPLTIQLIYMLINGGADIDLIDSKGRTPFFHLTQELKQNLSRNSHSPEKTNTDNALHCSPFINILLEHNCDSLNYLTIIGKVSPLKNLCRQLIQDHFKSTNFNCLHGLLPNELINYLNRLLVK</sequence>